<feature type="transmembrane region" description="Helical" evidence="7">
    <location>
        <begin position="119"/>
        <end position="139"/>
    </location>
</feature>
<dbReference type="PANTHER" id="PTHR43005:SF1">
    <property type="entry name" value="SPERMIDINE_PUTRESCINE TRANSPORT SYSTEM PERMEASE PROTEIN"/>
    <property type="match status" value="1"/>
</dbReference>
<comment type="similarity">
    <text evidence="7">Belongs to the binding-protein-dependent transport system permease family.</text>
</comment>
<comment type="caution">
    <text evidence="9">The sequence shown here is derived from an EMBL/GenBank/DDBJ whole genome shotgun (WGS) entry which is preliminary data.</text>
</comment>
<keyword evidence="5 7" id="KW-1133">Transmembrane helix</keyword>
<evidence type="ECO:0000256" key="1">
    <source>
        <dbReference type="ARBA" id="ARBA00004651"/>
    </source>
</evidence>
<feature type="transmembrane region" description="Helical" evidence="7">
    <location>
        <begin position="159"/>
        <end position="192"/>
    </location>
</feature>
<evidence type="ECO:0000256" key="4">
    <source>
        <dbReference type="ARBA" id="ARBA00022692"/>
    </source>
</evidence>
<name>A0ABV3PJ74_9HYPH</name>
<feature type="transmembrane region" description="Helical" evidence="7">
    <location>
        <begin position="213"/>
        <end position="236"/>
    </location>
</feature>
<evidence type="ECO:0000256" key="5">
    <source>
        <dbReference type="ARBA" id="ARBA00022989"/>
    </source>
</evidence>
<evidence type="ECO:0000259" key="8">
    <source>
        <dbReference type="PROSITE" id="PS50928"/>
    </source>
</evidence>
<proteinExistence type="inferred from homology"/>
<dbReference type="EMBL" id="JBFNQD010000002">
    <property type="protein sequence ID" value="MEW9305374.1"/>
    <property type="molecule type" value="Genomic_DNA"/>
</dbReference>
<organism evidence="9 10">
    <name type="scientific">Labrys neptuniae</name>
    <dbReference type="NCBI Taxonomy" id="376174"/>
    <lineage>
        <taxon>Bacteria</taxon>
        <taxon>Pseudomonadati</taxon>
        <taxon>Pseudomonadota</taxon>
        <taxon>Alphaproteobacteria</taxon>
        <taxon>Hyphomicrobiales</taxon>
        <taxon>Xanthobacteraceae</taxon>
        <taxon>Labrys</taxon>
    </lineage>
</organism>
<evidence type="ECO:0000256" key="6">
    <source>
        <dbReference type="ARBA" id="ARBA00023136"/>
    </source>
</evidence>
<sequence length="304" mass="33705">MRKAPPFWKGESVPDFVDRHLAWFMLGPAMLVLLALTIYPVLNLIAMAFADIRFEQAREIWTFRPLDNLRQLAGDEVFRRALLNTIVFAVAAVCLEMLIGLALAILVSSLSGLKGLVRTTLILPVLMPPVAIGSMWKLMYNLDFGVLNQAVTALGLQPINWLGSSSLALISVIIVDVWHWTPFVFLILFASVEGISKEIVDAARLDGAGNWGIVTRIIVPLIWPPLLVAALFRIIMAFKVFDQVFLLTSGGPGNATEVVSLHLYKVYFQENQLGYGSMLSLAIILALLCFIWISRRAGKAMEPR</sequence>
<dbReference type="Gene3D" id="1.10.3720.10">
    <property type="entry name" value="MetI-like"/>
    <property type="match status" value="1"/>
</dbReference>
<reference evidence="9 10" key="1">
    <citation type="submission" date="2024-07" db="EMBL/GenBank/DDBJ databases">
        <title>Description of Labrys sedimenti sp. nov., isolated from a diclofenac-degrading enrichment culture.</title>
        <authorList>
            <person name="Tancsics A."/>
            <person name="Csepanyi A."/>
        </authorList>
    </citation>
    <scope>NUCLEOTIDE SEQUENCE [LARGE SCALE GENOMIC DNA]</scope>
    <source>
        <strain evidence="9 10">LMG 23578</strain>
    </source>
</reference>
<evidence type="ECO:0000256" key="2">
    <source>
        <dbReference type="ARBA" id="ARBA00022448"/>
    </source>
</evidence>
<keyword evidence="4 7" id="KW-0812">Transmembrane</keyword>
<dbReference type="InterPro" id="IPR000515">
    <property type="entry name" value="MetI-like"/>
</dbReference>
<accession>A0ABV3PJ74</accession>
<feature type="transmembrane region" description="Helical" evidence="7">
    <location>
        <begin position="21"/>
        <end position="42"/>
    </location>
</feature>
<keyword evidence="3" id="KW-1003">Cell membrane</keyword>
<dbReference type="SUPFAM" id="SSF161098">
    <property type="entry name" value="MetI-like"/>
    <property type="match status" value="1"/>
</dbReference>
<dbReference type="PROSITE" id="PS50928">
    <property type="entry name" value="ABC_TM1"/>
    <property type="match status" value="1"/>
</dbReference>
<evidence type="ECO:0000313" key="10">
    <source>
        <dbReference type="Proteomes" id="UP001555786"/>
    </source>
</evidence>
<evidence type="ECO:0000313" key="9">
    <source>
        <dbReference type="EMBL" id="MEW9305374.1"/>
    </source>
</evidence>
<dbReference type="Pfam" id="PF00528">
    <property type="entry name" value="BPD_transp_1"/>
    <property type="match status" value="1"/>
</dbReference>
<dbReference type="RefSeq" id="WP_367623452.1">
    <property type="nucleotide sequence ID" value="NZ_JBFNQD010000002.1"/>
</dbReference>
<evidence type="ECO:0000256" key="3">
    <source>
        <dbReference type="ARBA" id="ARBA00022475"/>
    </source>
</evidence>
<keyword evidence="6 7" id="KW-0472">Membrane</keyword>
<keyword evidence="2 7" id="KW-0813">Transport</keyword>
<protein>
    <submittedName>
        <fullName evidence="9">Sugar ABC transporter permease</fullName>
    </submittedName>
</protein>
<feature type="domain" description="ABC transmembrane type-1" evidence="8">
    <location>
        <begin position="82"/>
        <end position="296"/>
    </location>
</feature>
<feature type="transmembrane region" description="Helical" evidence="7">
    <location>
        <begin position="273"/>
        <end position="294"/>
    </location>
</feature>
<evidence type="ECO:0000256" key="7">
    <source>
        <dbReference type="RuleBase" id="RU363032"/>
    </source>
</evidence>
<dbReference type="InterPro" id="IPR035906">
    <property type="entry name" value="MetI-like_sf"/>
</dbReference>
<feature type="transmembrane region" description="Helical" evidence="7">
    <location>
        <begin position="86"/>
        <end position="107"/>
    </location>
</feature>
<comment type="subcellular location">
    <subcellularLocation>
        <location evidence="1 7">Cell membrane</location>
        <topology evidence="1 7">Multi-pass membrane protein</topology>
    </subcellularLocation>
</comment>
<dbReference type="CDD" id="cd06261">
    <property type="entry name" value="TM_PBP2"/>
    <property type="match status" value="1"/>
</dbReference>
<dbReference type="Proteomes" id="UP001555786">
    <property type="component" value="Unassembled WGS sequence"/>
</dbReference>
<dbReference type="PANTHER" id="PTHR43005">
    <property type="entry name" value="BLR7065 PROTEIN"/>
    <property type="match status" value="1"/>
</dbReference>
<gene>
    <name evidence="9" type="ORF">ABXS05_07495</name>
</gene>
<dbReference type="SUPFAM" id="SSF160964">
    <property type="entry name" value="MalF N-terminal region-like"/>
    <property type="match status" value="1"/>
</dbReference>
<keyword evidence="10" id="KW-1185">Reference proteome</keyword>